<keyword evidence="1" id="KW-1133">Transmembrane helix</keyword>
<dbReference type="AlphaFoldDB" id="A0ABD5W140"/>
<evidence type="ECO:0000313" key="2">
    <source>
        <dbReference type="EMBL" id="MFC7059251.1"/>
    </source>
</evidence>
<dbReference type="RefSeq" id="WP_267162008.1">
    <property type="nucleotide sequence ID" value="NZ_CP112972.1"/>
</dbReference>
<keyword evidence="3" id="KW-1185">Reference proteome</keyword>
<accession>A0ABD5W140</accession>
<gene>
    <name evidence="2" type="ORF">ACFQQG_15070</name>
</gene>
<keyword evidence="1" id="KW-0812">Transmembrane</keyword>
<organism evidence="2 3">
    <name type="scientific">Halovenus salina</name>
    <dbReference type="NCBI Taxonomy" id="1510225"/>
    <lineage>
        <taxon>Archaea</taxon>
        <taxon>Methanobacteriati</taxon>
        <taxon>Methanobacteriota</taxon>
        <taxon>Stenosarchaea group</taxon>
        <taxon>Halobacteria</taxon>
        <taxon>Halobacteriales</taxon>
        <taxon>Haloarculaceae</taxon>
        <taxon>Halovenus</taxon>
    </lineage>
</organism>
<name>A0ABD5W140_9EURY</name>
<keyword evidence="1" id="KW-0472">Membrane</keyword>
<evidence type="ECO:0000256" key="1">
    <source>
        <dbReference type="SAM" id="Phobius"/>
    </source>
</evidence>
<dbReference type="GeneID" id="76631381"/>
<feature type="transmembrane region" description="Helical" evidence="1">
    <location>
        <begin position="34"/>
        <end position="55"/>
    </location>
</feature>
<reference evidence="2 3" key="1">
    <citation type="journal article" date="2019" name="Int. J. Syst. Evol. Microbiol.">
        <title>The Global Catalogue of Microorganisms (GCM) 10K type strain sequencing project: providing services to taxonomists for standard genome sequencing and annotation.</title>
        <authorList>
            <consortium name="The Broad Institute Genomics Platform"/>
            <consortium name="The Broad Institute Genome Sequencing Center for Infectious Disease"/>
            <person name="Wu L."/>
            <person name="Ma J."/>
        </authorList>
    </citation>
    <scope>NUCLEOTIDE SEQUENCE [LARGE SCALE GENOMIC DNA]</scope>
    <source>
        <strain evidence="2 3">JCM 30072</strain>
    </source>
</reference>
<dbReference type="EMBL" id="JBHSZI010000001">
    <property type="protein sequence ID" value="MFC7059251.1"/>
    <property type="molecule type" value="Genomic_DNA"/>
</dbReference>
<protein>
    <submittedName>
        <fullName evidence="2">Uncharacterized protein</fullName>
    </submittedName>
</protein>
<evidence type="ECO:0000313" key="3">
    <source>
        <dbReference type="Proteomes" id="UP001596445"/>
    </source>
</evidence>
<proteinExistence type="predicted"/>
<comment type="caution">
    <text evidence="2">The sequence shown here is derived from an EMBL/GenBank/DDBJ whole genome shotgun (WGS) entry which is preliminary data.</text>
</comment>
<dbReference type="Proteomes" id="UP001596445">
    <property type="component" value="Unassembled WGS sequence"/>
</dbReference>
<sequence length="60" mass="6644">MPRRATSALFVACGVAVAVAFTRLGRFDGFADVFWTIVFWLLVVLVLVALVWSVFPTPSR</sequence>